<gene>
    <name evidence="1" type="ORF">BS50DRAFT_271969</name>
</gene>
<evidence type="ECO:0000313" key="1">
    <source>
        <dbReference type="EMBL" id="PSN71039.1"/>
    </source>
</evidence>
<sequence>MLTRLSLGTKSISTPSQACCISTIRFIEFIPIITFFTSITTTALSSHSRLSMRKRQRIGFYSLSRSSLGLGCCFSSFVATQNSWCGTFCEGMHQLSNFGAS</sequence>
<organism evidence="1 2">
    <name type="scientific">Corynespora cassiicola Philippines</name>
    <dbReference type="NCBI Taxonomy" id="1448308"/>
    <lineage>
        <taxon>Eukaryota</taxon>
        <taxon>Fungi</taxon>
        <taxon>Dikarya</taxon>
        <taxon>Ascomycota</taxon>
        <taxon>Pezizomycotina</taxon>
        <taxon>Dothideomycetes</taxon>
        <taxon>Pleosporomycetidae</taxon>
        <taxon>Pleosporales</taxon>
        <taxon>Corynesporascaceae</taxon>
        <taxon>Corynespora</taxon>
    </lineage>
</organism>
<evidence type="ECO:0000313" key="2">
    <source>
        <dbReference type="Proteomes" id="UP000240883"/>
    </source>
</evidence>
<dbReference type="EMBL" id="KZ678131">
    <property type="protein sequence ID" value="PSN71039.1"/>
    <property type="molecule type" value="Genomic_DNA"/>
</dbReference>
<accession>A0A2T2P092</accession>
<protein>
    <submittedName>
        <fullName evidence="1">Uncharacterized protein</fullName>
    </submittedName>
</protein>
<dbReference type="Proteomes" id="UP000240883">
    <property type="component" value="Unassembled WGS sequence"/>
</dbReference>
<reference evidence="1 2" key="1">
    <citation type="journal article" date="2018" name="Front. Microbiol.">
        <title>Genome-Wide Analysis of Corynespora cassiicola Leaf Fall Disease Putative Effectors.</title>
        <authorList>
            <person name="Lopez D."/>
            <person name="Ribeiro S."/>
            <person name="Label P."/>
            <person name="Fumanal B."/>
            <person name="Venisse J.S."/>
            <person name="Kohler A."/>
            <person name="de Oliveira R.R."/>
            <person name="Labutti K."/>
            <person name="Lipzen A."/>
            <person name="Lail K."/>
            <person name="Bauer D."/>
            <person name="Ohm R.A."/>
            <person name="Barry K.W."/>
            <person name="Spatafora J."/>
            <person name="Grigoriev I.V."/>
            <person name="Martin F.M."/>
            <person name="Pujade-Renaud V."/>
        </authorList>
    </citation>
    <scope>NUCLEOTIDE SEQUENCE [LARGE SCALE GENOMIC DNA]</scope>
    <source>
        <strain evidence="1 2">Philippines</strain>
    </source>
</reference>
<name>A0A2T2P092_CORCC</name>
<dbReference type="AlphaFoldDB" id="A0A2T2P092"/>
<proteinExistence type="predicted"/>
<keyword evidence="2" id="KW-1185">Reference proteome</keyword>